<dbReference type="Proteomes" id="UP001230649">
    <property type="component" value="Unassembled WGS sequence"/>
</dbReference>
<gene>
    <name evidence="1" type="primary">RFC3</name>
    <name evidence="1" type="ORF">QFC20_006168</name>
</gene>
<proteinExistence type="predicted"/>
<accession>A0ACC2VFY8</accession>
<sequence>MDIDTPPHLDNPLPAETETLDKENGVTGAGTEVPTEGDMTTADDVDMDAQGPTQPSLGTKQLGTSTSGAGIVSGKAGGDAGPEGRTTSAGATGEAFPTRVADFFKPRPKGTTNGTASAKGKGKQTTSEEYLSGREGLPWVEKYRPNTLDDVVSHKDITGTIENFIKKGRLPHLLFYGPPGTGKTSTILAIARLIYGEETYRSHILELNASDDRGIDVVREQIKGFAQTRVLFSKGFKLIILDEADMMTNAAQGALRRVIEQYTKNVRFCILCNYVNKITPAIQSRCTKFRFSPLPEKEVEKKVDQVVEREKVNLTPDGKQALLKLSKGDMRRALNVLQACHAAYDTVDETAVYNCTGNPHPRDVEAVVQSMMRDEFGTSYEFITQLKMDRGLALQDLITGTYEVLETVELPKQARVYLLDQLGLCEHRLSVGGSEKIQLTALLGAFKYAVELSQKK</sequence>
<evidence type="ECO:0000313" key="1">
    <source>
        <dbReference type="EMBL" id="KAJ9097511.1"/>
    </source>
</evidence>
<evidence type="ECO:0000313" key="2">
    <source>
        <dbReference type="Proteomes" id="UP001230649"/>
    </source>
</evidence>
<keyword evidence="2" id="KW-1185">Reference proteome</keyword>
<organism evidence="1 2">
    <name type="scientific">Naganishia adeliensis</name>
    <dbReference type="NCBI Taxonomy" id="92952"/>
    <lineage>
        <taxon>Eukaryota</taxon>
        <taxon>Fungi</taxon>
        <taxon>Dikarya</taxon>
        <taxon>Basidiomycota</taxon>
        <taxon>Agaricomycotina</taxon>
        <taxon>Tremellomycetes</taxon>
        <taxon>Filobasidiales</taxon>
        <taxon>Filobasidiaceae</taxon>
        <taxon>Naganishia</taxon>
    </lineage>
</organism>
<dbReference type="EMBL" id="JASBWS010000102">
    <property type="protein sequence ID" value="KAJ9097511.1"/>
    <property type="molecule type" value="Genomic_DNA"/>
</dbReference>
<comment type="caution">
    <text evidence="1">The sequence shown here is derived from an EMBL/GenBank/DDBJ whole genome shotgun (WGS) entry which is preliminary data.</text>
</comment>
<reference evidence="1" key="1">
    <citation type="submission" date="2023-04" db="EMBL/GenBank/DDBJ databases">
        <title>Draft Genome sequencing of Naganishia species isolated from polar environments using Oxford Nanopore Technology.</title>
        <authorList>
            <person name="Leo P."/>
            <person name="Venkateswaran K."/>
        </authorList>
    </citation>
    <scope>NUCLEOTIDE SEQUENCE</scope>
    <source>
        <strain evidence="1">MNA-CCFEE 5262</strain>
    </source>
</reference>
<name>A0ACC2VFY8_9TREE</name>
<protein>
    <submittedName>
        <fullName evidence="1">Subunit of heteropentameric Replication factor C (RF-C)</fullName>
    </submittedName>
</protein>